<comment type="subcellular location">
    <subcellularLocation>
        <location evidence="1">Cell inner membrane</location>
        <topology evidence="1">Multi-pass membrane protein</topology>
    </subcellularLocation>
</comment>
<feature type="transmembrane region" description="Helical" evidence="9">
    <location>
        <begin position="378"/>
        <end position="399"/>
    </location>
</feature>
<sequence>MSTNTPANWNHKSTTVVQELAPMQKPQVFFGLLAAIILFSVIVMTTTLTQGVLFVIGLALGITLLYARFGFTSAFRRLLSVGNVQGLQAHMLMLAIASTLFAIILSTGFSFTGIEPKGYVSPVGMSVLVGSFLFGIGMQLGNGCASGTLYSVGGGSSSMIITLLSFIVGSTVGAYHFTFWMEETPALAPISLAETTGFGYFGAWALQMVAFAAIYFLTVWIAKKKNPPMMKPLPTTVGWKRYFRGAWPLFAAAIVLALLNALTLTVRGNPWGITSAFALWGGKALMAVGIDVTTWGYFSGANAEALTNTVLADSTSVMNFGIIIGAFLSAAVQGTFKPKKIKPGVAGAAIVGGLLMGYGARLAFGCNIGAYFGGIASFSLHGWVWMVMAMLGTFLALFIRPLFGLKNPKPTDSIC</sequence>
<keyword evidence="2" id="KW-0813">Transport</keyword>
<evidence type="ECO:0000256" key="8">
    <source>
        <dbReference type="ARBA" id="ARBA00035655"/>
    </source>
</evidence>
<keyword evidence="3" id="KW-1003">Cell membrane</keyword>
<name>A0A1L3MXY1_9BACI</name>
<evidence type="ECO:0000256" key="3">
    <source>
        <dbReference type="ARBA" id="ARBA00022475"/>
    </source>
</evidence>
<accession>A0A1L3MXY1</accession>
<evidence type="ECO:0000256" key="1">
    <source>
        <dbReference type="ARBA" id="ARBA00004429"/>
    </source>
</evidence>
<evidence type="ECO:0000256" key="4">
    <source>
        <dbReference type="ARBA" id="ARBA00022519"/>
    </source>
</evidence>
<gene>
    <name evidence="10" type="ORF">A9C19_20510</name>
</gene>
<dbReference type="EMBL" id="CP016020">
    <property type="protein sequence ID" value="APH07199.1"/>
    <property type="molecule type" value="Genomic_DNA"/>
</dbReference>
<dbReference type="GO" id="GO:0005886">
    <property type="term" value="C:plasma membrane"/>
    <property type="evidence" value="ECO:0007669"/>
    <property type="project" value="UniProtKB-SubCell"/>
</dbReference>
<dbReference type="AlphaFoldDB" id="A0A1L3MXY1"/>
<feature type="transmembrane region" description="Helical" evidence="9">
    <location>
        <begin position="242"/>
        <end position="262"/>
    </location>
</feature>
<dbReference type="STRING" id="1547283.A9C19_20510"/>
<feature type="transmembrane region" description="Helical" evidence="9">
    <location>
        <begin position="92"/>
        <end position="113"/>
    </location>
</feature>
<protein>
    <submittedName>
        <fullName evidence="10">Uncharacterized protein</fullName>
    </submittedName>
</protein>
<evidence type="ECO:0000256" key="9">
    <source>
        <dbReference type="SAM" id="Phobius"/>
    </source>
</evidence>
<proteinExistence type="inferred from homology"/>
<feature type="transmembrane region" description="Helical" evidence="9">
    <location>
        <begin position="348"/>
        <end position="372"/>
    </location>
</feature>
<evidence type="ECO:0000256" key="7">
    <source>
        <dbReference type="ARBA" id="ARBA00023136"/>
    </source>
</evidence>
<keyword evidence="11" id="KW-1185">Reference proteome</keyword>
<evidence type="ECO:0000256" key="6">
    <source>
        <dbReference type="ARBA" id="ARBA00022989"/>
    </source>
</evidence>
<evidence type="ECO:0000313" key="11">
    <source>
        <dbReference type="Proteomes" id="UP000181936"/>
    </source>
</evidence>
<organism evidence="10 11">
    <name type="scientific">Bacillus weihaiensis</name>
    <dbReference type="NCBI Taxonomy" id="1547283"/>
    <lineage>
        <taxon>Bacteria</taxon>
        <taxon>Bacillati</taxon>
        <taxon>Bacillota</taxon>
        <taxon>Bacilli</taxon>
        <taxon>Bacillales</taxon>
        <taxon>Bacillaceae</taxon>
        <taxon>Bacillus</taxon>
    </lineage>
</organism>
<evidence type="ECO:0000256" key="5">
    <source>
        <dbReference type="ARBA" id="ARBA00022692"/>
    </source>
</evidence>
<keyword evidence="5 9" id="KW-0812">Transmembrane</keyword>
<feature type="transmembrane region" description="Helical" evidence="9">
    <location>
        <begin position="28"/>
        <end position="46"/>
    </location>
</feature>
<reference evidence="10 11" key="1">
    <citation type="journal article" date="2016" name="Sci. Rep.">
        <title>Complete genome sequence and transcriptomic analysis of a novel marine strain Bacillus weihaiensis reveals the mechanism of brown algae degradation.</title>
        <authorList>
            <person name="Zhu Y."/>
            <person name="Chen P."/>
            <person name="Bao Y."/>
            <person name="Men Y."/>
            <person name="Zeng Y."/>
            <person name="Yang J."/>
            <person name="Sun J."/>
            <person name="Sun Y."/>
        </authorList>
    </citation>
    <scope>NUCLEOTIDE SEQUENCE [LARGE SCALE GENOMIC DNA]</scope>
    <source>
        <strain evidence="10 11">Alg07</strain>
    </source>
</reference>
<dbReference type="KEGG" id="bwh:A9C19_20510"/>
<feature type="transmembrane region" description="Helical" evidence="9">
    <location>
        <begin position="52"/>
        <end position="71"/>
    </location>
</feature>
<dbReference type="PANTHER" id="PTHR30574">
    <property type="entry name" value="INNER MEMBRANE PROTEIN YEDE"/>
    <property type="match status" value="1"/>
</dbReference>
<feature type="transmembrane region" description="Helical" evidence="9">
    <location>
        <begin position="159"/>
        <end position="181"/>
    </location>
</feature>
<keyword evidence="4" id="KW-0997">Cell inner membrane</keyword>
<dbReference type="Proteomes" id="UP000181936">
    <property type="component" value="Chromosome"/>
</dbReference>
<feature type="transmembrane region" description="Helical" evidence="9">
    <location>
        <begin position="317"/>
        <end position="336"/>
    </location>
</feature>
<evidence type="ECO:0000256" key="2">
    <source>
        <dbReference type="ARBA" id="ARBA00022448"/>
    </source>
</evidence>
<dbReference type="Pfam" id="PF04143">
    <property type="entry name" value="Sulf_transp"/>
    <property type="match status" value="1"/>
</dbReference>
<feature type="transmembrane region" description="Helical" evidence="9">
    <location>
        <begin position="119"/>
        <end position="138"/>
    </location>
</feature>
<feature type="transmembrane region" description="Helical" evidence="9">
    <location>
        <begin position="201"/>
        <end position="222"/>
    </location>
</feature>
<dbReference type="InterPro" id="IPR007272">
    <property type="entry name" value="Sulf_transp_TsuA/YedE"/>
</dbReference>
<keyword evidence="7 9" id="KW-0472">Membrane</keyword>
<dbReference type="PANTHER" id="PTHR30574:SF1">
    <property type="entry name" value="SULPHUR TRANSPORT DOMAIN-CONTAINING PROTEIN"/>
    <property type="match status" value="1"/>
</dbReference>
<evidence type="ECO:0000313" key="10">
    <source>
        <dbReference type="EMBL" id="APH07199.1"/>
    </source>
</evidence>
<keyword evidence="6 9" id="KW-1133">Transmembrane helix</keyword>
<comment type="similarity">
    <text evidence="8">Belongs to the TsuA/YedE (TC 9.B.102) family.</text>
</comment>